<name>A0A1Y6EQ63_9GAMM</name>
<evidence type="ECO:0000256" key="2">
    <source>
        <dbReference type="ARBA" id="ARBA00005369"/>
    </source>
</evidence>
<dbReference type="FunFam" id="3.40.50.150:FF:000010">
    <property type="entry name" value="Protein-L-isoaspartate O-methyltransferase"/>
    <property type="match status" value="1"/>
</dbReference>
<evidence type="ECO:0000256" key="1">
    <source>
        <dbReference type="ARBA" id="ARBA00004496"/>
    </source>
</evidence>
<evidence type="ECO:0000313" key="9">
    <source>
        <dbReference type="Proteomes" id="UP000194450"/>
    </source>
</evidence>
<dbReference type="AlphaFoldDB" id="A0A1Y6EQ63"/>
<proteinExistence type="inferred from homology"/>
<keyword evidence="6 7" id="KW-0949">S-adenosyl-L-methionine</keyword>
<dbReference type="NCBIfam" id="NF001453">
    <property type="entry name" value="PRK00312.1"/>
    <property type="match status" value="1"/>
</dbReference>
<dbReference type="EMBL" id="FXWH01000001">
    <property type="protein sequence ID" value="SMQ64707.1"/>
    <property type="molecule type" value="Genomic_DNA"/>
</dbReference>
<evidence type="ECO:0000256" key="3">
    <source>
        <dbReference type="ARBA" id="ARBA00022490"/>
    </source>
</evidence>
<comment type="catalytic activity">
    <reaction evidence="7">
        <text>[protein]-L-isoaspartate + S-adenosyl-L-methionine = [protein]-L-isoaspartate alpha-methyl ester + S-adenosyl-L-homocysteine</text>
        <dbReference type="Rhea" id="RHEA:12705"/>
        <dbReference type="Rhea" id="RHEA-COMP:12143"/>
        <dbReference type="Rhea" id="RHEA-COMP:12144"/>
        <dbReference type="ChEBI" id="CHEBI:57856"/>
        <dbReference type="ChEBI" id="CHEBI:59789"/>
        <dbReference type="ChEBI" id="CHEBI:90596"/>
        <dbReference type="ChEBI" id="CHEBI:90598"/>
        <dbReference type="EC" id="2.1.1.77"/>
    </reaction>
</comment>
<dbReference type="Pfam" id="PF01135">
    <property type="entry name" value="PCMT"/>
    <property type="match status" value="1"/>
</dbReference>
<dbReference type="Proteomes" id="UP000194450">
    <property type="component" value="Unassembled WGS sequence"/>
</dbReference>
<dbReference type="GO" id="GO:0004719">
    <property type="term" value="F:protein-L-isoaspartate (D-aspartate) O-methyltransferase activity"/>
    <property type="evidence" value="ECO:0007669"/>
    <property type="project" value="UniProtKB-UniRule"/>
</dbReference>
<comment type="function">
    <text evidence="7">Catalyzes the methyl esterification of L-isoaspartyl residues in peptides and proteins that result from spontaneous decomposition of normal L-aspartyl and L-asparaginyl residues. It plays a role in the repair and/or degradation of damaged proteins.</text>
</comment>
<keyword evidence="3 7" id="KW-0963">Cytoplasm</keyword>
<reference evidence="9" key="1">
    <citation type="submission" date="2017-04" db="EMBL/GenBank/DDBJ databases">
        <authorList>
            <person name="Varghese N."/>
            <person name="Submissions S."/>
        </authorList>
    </citation>
    <scope>NUCLEOTIDE SEQUENCE [LARGE SCALE GENOMIC DNA]</scope>
</reference>
<dbReference type="GO" id="GO:0030091">
    <property type="term" value="P:protein repair"/>
    <property type="evidence" value="ECO:0007669"/>
    <property type="project" value="UniProtKB-UniRule"/>
</dbReference>
<gene>
    <name evidence="7" type="primary">pcm</name>
    <name evidence="8" type="ORF">SAMN06297229_1083</name>
</gene>
<comment type="similarity">
    <text evidence="2 7">Belongs to the methyltransferase superfamily. L-isoaspartyl/D-aspartyl protein methyltransferase family.</text>
</comment>
<sequence>MVNENLMIMNNFQGMAKRLTTLLKQQGIANDAVLSTIEQTPRHKFMPESLVHKAYENTALPIGNGQTISQPLMVATMTQLLLQHDCHKVLEIGTGSGYQTAILAQLIDKVYSVERISHLQYQAKRRLKQLDLHNVMTRHGDGWEGWSSKSPFDGIIVTAAAKEVPQRLLEQLADGGVMIIPVGTEQQTLYVIRRFGDDYEQQRIGDVRFVPLVQGALL</sequence>
<evidence type="ECO:0000313" key="8">
    <source>
        <dbReference type="EMBL" id="SMQ64707.1"/>
    </source>
</evidence>
<accession>A0A1Y6EQ63</accession>
<dbReference type="InterPro" id="IPR029063">
    <property type="entry name" value="SAM-dependent_MTases_sf"/>
</dbReference>
<evidence type="ECO:0000256" key="7">
    <source>
        <dbReference type="HAMAP-Rule" id="MF_00090"/>
    </source>
</evidence>
<dbReference type="PANTHER" id="PTHR11579">
    <property type="entry name" value="PROTEIN-L-ISOASPARTATE O-METHYLTRANSFERASE"/>
    <property type="match status" value="1"/>
</dbReference>
<dbReference type="GO" id="GO:0032259">
    <property type="term" value="P:methylation"/>
    <property type="evidence" value="ECO:0007669"/>
    <property type="project" value="UniProtKB-KW"/>
</dbReference>
<evidence type="ECO:0000256" key="4">
    <source>
        <dbReference type="ARBA" id="ARBA00022603"/>
    </source>
</evidence>
<evidence type="ECO:0000256" key="5">
    <source>
        <dbReference type="ARBA" id="ARBA00022679"/>
    </source>
</evidence>
<dbReference type="GO" id="GO:0005737">
    <property type="term" value="C:cytoplasm"/>
    <property type="evidence" value="ECO:0007669"/>
    <property type="project" value="UniProtKB-SubCell"/>
</dbReference>
<dbReference type="HAMAP" id="MF_00090">
    <property type="entry name" value="PIMT"/>
    <property type="match status" value="1"/>
</dbReference>
<dbReference type="InterPro" id="IPR000682">
    <property type="entry name" value="PCMT"/>
</dbReference>
<evidence type="ECO:0000256" key="6">
    <source>
        <dbReference type="ARBA" id="ARBA00022691"/>
    </source>
</evidence>
<dbReference type="Gene3D" id="3.40.50.150">
    <property type="entry name" value="Vaccinia Virus protein VP39"/>
    <property type="match status" value="1"/>
</dbReference>
<dbReference type="PANTHER" id="PTHR11579:SF0">
    <property type="entry name" value="PROTEIN-L-ISOASPARTATE(D-ASPARTATE) O-METHYLTRANSFERASE"/>
    <property type="match status" value="1"/>
</dbReference>
<dbReference type="EC" id="2.1.1.77" evidence="7"/>
<keyword evidence="4 7" id="KW-0489">Methyltransferase</keyword>
<keyword evidence="5 7" id="KW-0808">Transferase</keyword>
<protein>
    <recommendedName>
        <fullName evidence="7">Protein-L-isoaspartate O-methyltransferase</fullName>
        <ecNumber evidence="7">2.1.1.77</ecNumber>
    </recommendedName>
    <alternativeName>
        <fullName evidence="7">L-isoaspartyl protein carboxyl methyltransferase</fullName>
    </alternativeName>
    <alternativeName>
        <fullName evidence="7">Protein L-isoaspartyl methyltransferase</fullName>
    </alternativeName>
    <alternativeName>
        <fullName evidence="7">Protein-beta-aspartate methyltransferase</fullName>
        <shortName evidence="7">PIMT</shortName>
    </alternativeName>
</protein>
<comment type="subcellular location">
    <subcellularLocation>
        <location evidence="1 7">Cytoplasm</location>
    </subcellularLocation>
</comment>
<feature type="active site" evidence="7">
    <location>
        <position position="69"/>
    </location>
</feature>
<organism evidence="8 9">
    <name type="scientific">Pseudidiomarina planktonica</name>
    <dbReference type="NCBI Taxonomy" id="1323738"/>
    <lineage>
        <taxon>Bacteria</taxon>
        <taxon>Pseudomonadati</taxon>
        <taxon>Pseudomonadota</taxon>
        <taxon>Gammaproteobacteria</taxon>
        <taxon>Alteromonadales</taxon>
        <taxon>Idiomarinaceae</taxon>
        <taxon>Pseudidiomarina</taxon>
    </lineage>
</organism>
<dbReference type="NCBIfam" id="TIGR00080">
    <property type="entry name" value="pimt"/>
    <property type="match status" value="1"/>
</dbReference>
<dbReference type="SUPFAM" id="SSF53335">
    <property type="entry name" value="S-adenosyl-L-methionine-dependent methyltransferases"/>
    <property type="match status" value="1"/>
</dbReference>
<dbReference type="CDD" id="cd02440">
    <property type="entry name" value="AdoMet_MTases"/>
    <property type="match status" value="1"/>
</dbReference>
<keyword evidence="9" id="KW-1185">Reference proteome</keyword>
<dbReference type="PROSITE" id="PS01279">
    <property type="entry name" value="PCMT"/>
    <property type="match status" value="1"/>
</dbReference>